<proteinExistence type="predicted"/>
<organism evidence="1 2">
    <name type="scientific">Rhodococcus opacus</name>
    <name type="common">Nocardia opaca</name>
    <dbReference type="NCBI Taxonomy" id="37919"/>
    <lineage>
        <taxon>Bacteria</taxon>
        <taxon>Bacillati</taxon>
        <taxon>Actinomycetota</taxon>
        <taxon>Actinomycetes</taxon>
        <taxon>Mycobacteriales</taxon>
        <taxon>Nocardiaceae</taxon>
        <taxon>Rhodococcus</taxon>
    </lineage>
</organism>
<keyword evidence="1" id="KW-0614">Plasmid</keyword>
<dbReference type="EMBL" id="CP008948">
    <property type="protein sequence ID" value="AII10753.1"/>
    <property type="molecule type" value="Genomic_DNA"/>
</dbReference>
<name>A0A076EZ92_RHOOP</name>
<dbReference type="AlphaFoldDB" id="A0A076EZ92"/>
<gene>
    <name evidence="1" type="ORF">EP51_41890</name>
</gene>
<dbReference type="RefSeq" id="WP_128642840.1">
    <property type="nucleotide sequence ID" value="NZ_CP008948.1"/>
</dbReference>
<geneLocation type="plasmid" evidence="1 2">
    <name>pPDG1</name>
</geneLocation>
<evidence type="ECO:0000313" key="2">
    <source>
        <dbReference type="Proteomes" id="UP000028488"/>
    </source>
</evidence>
<dbReference type="Proteomes" id="UP000028488">
    <property type="component" value="Plasmid pPDG1"/>
</dbReference>
<reference evidence="1 2" key="1">
    <citation type="submission" date="2014-07" db="EMBL/GenBank/DDBJ databases">
        <title>Genome Sequence of Rhodococcus opacus Strain R7, a Biodegrader of Mono- and Polycyclic Aromatic Hydrocarbons.</title>
        <authorList>
            <person name="Di Gennaro P."/>
            <person name="Zampolli J."/>
            <person name="Presti I."/>
            <person name="Cappelletti M."/>
            <person name="D'Ursi P."/>
            <person name="Orro A."/>
            <person name="Mezzelani A."/>
            <person name="Milanesi L."/>
        </authorList>
    </citation>
    <scope>NUCLEOTIDE SEQUENCE [LARGE SCALE GENOMIC DNA]</scope>
    <source>
        <strain evidence="1 2">R7</strain>
        <plasmid evidence="1">pPDG1</plasmid>
    </source>
</reference>
<evidence type="ECO:0000313" key="1">
    <source>
        <dbReference type="EMBL" id="AII10753.1"/>
    </source>
</evidence>
<protein>
    <submittedName>
        <fullName evidence="1">Uncharacterized protein</fullName>
    </submittedName>
</protein>
<sequence length="85" mass="9543">MTTRTIHATDLQWHSLALWILEWEGVDNPEPTLSEWSTELAAAATGIDRRITWNPTQNTATAPEDVDLSQIEHTLRGAVRRLAHG</sequence>
<accession>A0A076EZ92</accession>